<feature type="region of interest" description="Disordered" evidence="1">
    <location>
        <begin position="1"/>
        <end position="27"/>
    </location>
</feature>
<reference evidence="3 4" key="1">
    <citation type="submission" date="2016-09" db="EMBL/GenBank/DDBJ databases">
        <authorList>
            <person name="Capua I."/>
            <person name="De Benedictis P."/>
            <person name="Joannis T."/>
            <person name="Lombin L.H."/>
            <person name="Cattoli G."/>
        </authorList>
    </citation>
    <scope>NUCLEOTIDE SEQUENCE [LARGE SCALE GENOMIC DNA]</scope>
    <source>
        <strain evidence="3 4">ISLP-3</strain>
    </source>
</reference>
<dbReference type="RefSeq" id="WP_093183491.1">
    <property type="nucleotide sequence ID" value="NZ_FMYH01000004.1"/>
</dbReference>
<dbReference type="PANTHER" id="PTHR30531">
    <property type="entry name" value="FLAGELLAR BIOSYNTHETIC PROTEIN FLHB"/>
    <property type="match status" value="1"/>
</dbReference>
<dbReference type="InterPro" id="IPR029025">
    <property type="entry name" value="T3SS_substrate_exporter_C"/>
</dbReference>
<keyword evidence="3" id="KW-0969">Cilium</keyword>
<feature type="compositionally biased region" description="Basic and acidic residues" evidence="1">
    <location>
        <begin position="1"/>
        <end position="26"/>
    </location>
</feature>
<keyword evidence="3" id="KW-0282">Flagellum</keyword>
<dbReference type="PRINTS" id="PR00950">
    <property type="entry name" value="TYPE3IMSPROT"/>
</dbReference>
<evidence type="ECO:0000313" key="4">
    <source>
        <dbReference type="Proteomes" id="UP000199039"/>
    </source>
</evidence>
<dbReference type="Gene3D" id="3.40.1690.10">
    <property type="entry name" value="secretion proteins EscU"/>
    <property type="match status" value="1"/>
</dbReference>
<dbReference type="EMBL" id="FMYH01000004">
    <property type="protein sequence ID" value="SDC85352.1"/>
    <property type="molecule type" value="Genomic_DNA"/>
</dbReference>
<dbReference type="Proteomes" id="UP000199039">
    <property type="component" value="Unassembled WGS sequence"/>
</dbReference>
<feature type="transmembrane region" description="Helical" evidence="2">
    <location>
        <begin position="33"/>
        <end position="55"/>
    </location>
</feature>
<keyword evidence="4" id="KW-1185">Reference proteome</keyword>
<dbReference type="STRING" id="1814289.SAMN05216410_2394"/>
<evidence type="ECO:0000256" key="1">
    <source>
        <dbReference type="SAM" id="MobiDB-lite"/>
    </source>
</evidence>
<feature type="transmembrane region" description="Helical" evidence="2">
    <location>
        <begin position="191"/>
        <end position="211"/>
    </location>
</feature>
<dbReference type="SUPFAM" id="SSF160544">
    <property type="entry name" value="EscU C-terminal domain-like"/>
    <property type="match status" value="1"/>
</dbReference>
<gene>
    <name evidence="3" type="ORF">SAMN05216410_2394</name>
</gene>
<keyword evidence="2" id="KW-1133">Transmembrane helix</keyword>
<dbReference type="AlphaFoldDB" id="A0A1G6PYR7"/>
<evidence type="ECO:0000256" key="2">
    <source>
        <dbReference type="SAM" id="Phobius"/>
    </source>
</evidence>
<sequence>MSGGDSGEKSEKATPKRMKEVRKDGSLQKSQDLSSWLGIGAAAVMLPTVLSNAGAAASKQLMQVRDVIANPDPLVLVDLLGAALDTILHSLTPLLIVVVLAAIIANAAQGGIHISTKKLKPRFSQFNIAKGIKNTFGAQSLWQGAKALAKTAVVGGVLYLAIQNLMPVLLTAGGLSVAALLTAAGGGIATLLWSAVAAGIALAVADIIVIIRRNRKKTRMSRYEIKQENKSSEGDPQLKGAIRSKQLSMSRNRMISSVADADVVLVNPTHVAVAIKYEAGTGAPRVVAKGAGHVATRIREKAAEARVPMIEDIPLARALHGACEIGQEIPAELYTAVAQVLAFVMALKRRGGGTDGIRTMSTPTLVPAPSDPKVAA</sequence>
<name>A0A1G6PYR7_9MICO</name>
<feature type="region of interest" description="Disordered" evidence="1">
    <location>
        <begin position="355"/>
        <end position="376"/>
    </location>
</feature>
<dbReference type="OrthoDB" id="9807950at2"/>
<keyword evidence="2" id="KW-0812">Transmembrane</keyword>
<organism evidence="3 4">
    <name type="scientific">Sanguibacter gelidistatuariae</name>
    <dbReference type="NCBI Taxonomy" id="1814289"/>
    <lineage>
        <taxon>Bacteria</taxon>
        <taxon>Bacillati</taxon>
        <taxon>Actinomycetota</taxon>
        <taxon>Actinomycetes</taxon>
        <taxon>Micrococcales</taxon>
        <taxon>Sanguibacteraceae</taxon>
        <taxon>Sanguibacter</taxon>
    </lineage>
</organism>
<protein>
    <submittedName>
        <fullName evidence="3">Flagellar biosynthetic protein FlhB</fullName>
    </submittedName>
</protein>
<feature type="transmembrane region" description="Helical" evidence="2">
    <location>
        <begin position="94"/>
        <end position="114"/>
    </location>
</feature>
<dbReference type="InterPro" id="IPR006135">
    <property type="entry name" value="T3SS_substrate_exporter"/>
</dbReference>
<keyword evidence="3" id="KW-0966">Cell projection</keyword>
<dbReference type="GO" id="GO:0009306">
    <property type="term" value="P:protein secretion"/>
    <property type="evidence" value="ECO:0007669"/>
    <property type="project" value="InterPro"/>
</dbReference>
<proteinExistence type="predicted"/>
<accession>A0A1G6PYR7</accession>
<dbReference type="Pfam" id="PF01312">
    <property type="entry name" value="Bac_export_2"/>
    <property type="match status" value="1"/>
</dbReference>
<dbReference type="PANTHER" id="PTHR30531:SF12">
    <property type="entry name" value="FLAGELLAR BIOSYNTHETIC PROTEIN FLHB"/>
    <property type="match status" value="1"/>
</dbReference>
<evidence type="ECO:0000313" key="3">
    <source>
        <dbReference type="EMBL" id="SDC85352.1"/>
    </source>
</evidence>
<dbReference type="GO" id="GO:0005886">
    <property type="term" value="C:plasma membrane"/>
    <property type="evidence" value="ECO:0007669"/>
    <property type="project" value="TreeGrafter"/>
</dbReference>
<keyword evidence="2" id="KW-0472">Membrane</keyword>